<name>A0AB39BH47_9MICO</name>
<protein>
    <recommendedName>
        <fullName evidence="4">TPM domain-containing protein</fullName>
    </recommendedName>
</protein>
<evidence type="ECO:0000313" key="3">
    <source>
        <dbReference type="EMBL" id="XDI05488.1"/>
    </source>
</evidence>
<feature type="coiled-coil region" evidence="1">
    <location>
        <begin position="329"/>
        <end position="356"/>
    </location>
</feature>
<dbReference type="EMBL" id="CP162511">
    <property type="protein sequence ID" value="XDI05488.1"/>
    <property type="molecule type" value="Genomic_DNA"/>
</dbReference>
<evidence type="ECO:0000256" key="1">
    <source>
        <dbReference type="SAM" id="Coils"/>
    </source>
</evidence>
<keyword evidence="2" id="KW-1133">Transmembrane helix</keyword>
<organism evidence="3">
    <name type="scientific">Herbiconiux sp. A18JL235</name>
    <dbReference type="NCBI Taxonomy" id="3152363"/>
    <lineage>
        <taxon>Bacteria</taxon>
        <taxon>Bacillati</taxon>
        <taxon>Actinomycetota</taxon>
        <taxon>Actinomycetes</taxon>
        <taxon>Micrococcales</taxon>
        <taxon>Microbacteriaceae</taxon>
        <taxon>Herbiconiux</taxon>
    </lineage>
</organism>
<dbReference type="RefSeq" id="WP_368497877.1">
    <property type="nucleotide sequence ID" value="NZ_CP162511.1"/>
</dbReference>
<keyword evidence="2" id="KW-0472">Membrane</keyword>
<keyword evidence="2" id="KW-0812">Transmembrane</keyword>
<gene>
    <name evidence="3" type="ORF">ABFY20_19550</name>
</gene>
<evidence type="ECO:0008006" key="4">
    <source>
        <dbReference type="Google" id="ProtNLM"/>
    </source>
</evidence>
<reference evidence="3" key="1">
    <citation type="submission" date="2024-05" db="EMBL/GenBank/DDBJ databases">
        <title>Herbiconiux sp. A18JL235.</title>
        <authorList>
            <person name="Zhang G."/>
        </authorList>
    </citation>
    <scope>NUCLEOTIDE SEQUENCE</scope>
    <source>
        <strain evidence="3">A18JL235</strain>
    </source>
</reference>
<keyword evidence="1" id="KW-0175">Coiled coil</keyword>
<feature type="coiled-coil region" evidence="1">
    <location>
        <begin position="263"/>
        <end position="290"/>
    </location>
</feature>
<sequence length="427" mass="45107">MDALSLLPSVIVFGTVGVAVVSAVVLLRRRARRSPAPAISRAPARESVADLSRRAGIALVRMDDAVRSAEQELEFARAEFGDAATTAFADAVATAKRRASEAFALKQRLDDSVPDTEQEQRDWNKRILALGDTAVALVDEQTRGFDDRRRAESSAAESLRLVRARLAEARADVPEARRTLERVSASFDPEALGSLTSAPDRAERLFASASSRLDEAAALLESDPLAAVAGLVRTAGEELADARDILSDVRELPAALDRATAAREAALAAARDLLVEAARLRDEVDDQSAATEIAVALTGLTDAVGTASRRRPPHPSADLDLLAAASAPLETAVATARSAQRRLDAAREALAGALQIAESHLDTARRSIASNRGRVGPDARTRLASAERELGLARLEADPIAALDGARRAATLATDADALAHYDALHG</sequence>
<accession>A0AB39BH47</accession>
<proteinExistence type="predicted"/>
<evidence type="ECO:0000256" key="2">
    <source>
        <dbReference type="SAM" id="Phobius"/>
    </source>
</evidence>
<feature type="transmembrane region" description="Helical" evidence="2">
    <location>
        <begin position="6"/>
        <end position="27"/>
    </location>
</feature>
<dbReference type="AlphaFoldDB" id="A0AB39BH47"/>